<dbReference type="EMBL" id="JAVREY010000014">
    <property type="protein sequence ID" value="MDT0464410.1"/>
    <property type="molecule type" value="Genomic_DNA"/>
</dbReference>
<gene>
    <name evidence="2" type="ORF">RM764_15485</name>
</gene>
<feature type="compositionally biased region" description="Basic and acidic residues" evidence="1">
    <location>
        <begin position="117"/>
        <end position="128"/>
    </location>
</feature>
<proteinExistence type="predicted"/>
<dbReference type="Proteomes" id="UP001183809">
    <property type="component" value="Unassembled WGS sequence"/>
</dbReference>
<feature type="region of interest" description="Disordered" evidence="1">
    <location>
        <begin position="207"/>
        <end position="254"/>
    </location>
</feature>
<accession>A0ABU2TU45</accession>
<evidence type="ECO:0000313" key="2">
    <source>
        <dbReference type="EMBL" id="MDT0464410.1"/>
    </source>
</evidence>
<organism evidence="2 3">
    <name type="scientific">Streptomyces gibsoniae</name>
    <dbReference type="NCBI Taxonomy" id="3075529"/>
    <lineage>
        <taxon>Bacteria</taxon>
        <taxon>Bacillati</taxon>
        <taxon>Actinomycetota</taxon>
        <taxon>Actinomycetes</taxon>
        <taxon>Kitasatosporales</taxon>
        <taxon>Streptomycetaceae</taxon>
        <taxon>Streptomyces</taxon>
    </lineage>
</organism>
<feature type="compositionally biased region" description="Basic and acidic residues" evidence="1">
    <location>
        <begin position="74"/>
        <end position="86"/>
    </location>
</feature>
<evidence type="ECO:0008006" key="4">
    <source>
        <dbReference type="Google" id="ProtNLM"/>
    </source>
</evidence>
<feature type="region of interest" description="Disordered" evidence="1">
    <location>
        <begin position="1"/>
        <end position="29"/>
    </location>
</feature>
<evidence type="ECO:0000256" key="1">
    <source>
        <dbReference type="SAM" id="MobiDB-lite"/>
    </source>
</evidence>
<evidence type="ECO:0000313" key="3">
    <source>
        <dbReference type="Proteomes" id="UP001183809"/>
    </source>
</evidence>
<feature type="region of interest" description="Disordered" evidence="1">
    <location>
        <begin position="61"/>
        <end position="87"/>
    </location>
</feature>
<dbReference type="RefSeq" id="WP_311695572.1">
    <property type="nucleotide sequence ID" value="NZ_JAVREY010000014.1"/>
</dbReference>
<sequence>MGERLSGDGVPGRRPAHPGGAVSGPWDAQGESALETVLAAVVREGELDPEAERRAVAAFRAARGAGAHRARTRRRDDWRPRAERSAGRPVKTTFGVVIASLALGGVAVAVVGSAGPSRDRAETGRETARPSAVAPARPGGATSPSPSGALGPRNRPATAKDTEAHCRAYEHVKDRGKALDATAWQRLVAAAGGTDKVAAYCSEQLARTAAAPGRTGRPTQAATNAGRHGTGRHGAADAPGNGRASGSKGSGKHK</sequence>
<reference evidence="3" key="1">
    <citation type="submission" date="2023-07" db="EMBL/GenBank/DDBJ databases">
        <title>30 novel species of actinomycetes from the DSMZ collection.</title>
        <authorList>
            <person name="Nouioui I."/>
        </authorList>
    </citation>
    <scope>NUCLEOTIDE SEQUENCE [LARGE SCALE GENOMIC DNA]</scope>
    <source>
        <strain evidence="3">DSM 41699</strain>
    </source>
</reference>
<feature type="region of interest" description="Disordered" evidence="1">
    <location>
        <begin position="114"/>
        <end position="165"/>
    </location>
</feature>
<feature type="compositionally biased region" description="Low complexity" evidence="1">
    <location>
        <begin position="207"/>
        <end position="219"/>
    </location>
</feature>
<keyword evidence="3" id="KW-1185">Reference proteome</keyword>
<protein>
    <recommendedName>
        <fullName evidence="4">Anti-sigma factor</fullName>
    </recommendedName>
</protein>
<comment type="caution">
    <text evidence="2">The sequence shown here is derived from an EMBL/GenBank/DDBJ whole genome shotgun (WGS) entry which is preliminary data.</text>
</comment>
<name>A0ABU2TU45_9ACTN</name>